<feature type="domain" description="Transglutaminase-like" evidence="1">
    <location>
        <begin position="128"/>
        <end position="193"/>
    </location>
</feature>
<dbReference type="EMBL" id="CATOUU010000914">
    <property type="protein sequence ID" value="CAI9959027.1"/>
    <property type="molecule type" value="Genomic_DNA"/>
</dbReference>
<evidence type="ECO:0000259" key="1">
    <source>
        <dbReference type="SMART" id="SM00460"/>
    </source>
</evidence>
<comment type="caution">
    <text evidence="2">The sequence shown here is derived from an EMBL/GenBank/DDBJ whole genome shotgun (WGS) entry which is preliminary data.</text>
</comment>
<dbReference type="SMART" id="SM00460">
    <property type="entry name" value="TGc"/>
    <property type="match status" value="1"/>
</dbReference>
<proteinExistence type="predicted"/>
<dbReference type="SUPFAM" id="SSF54001">
    <property type="entry name" value="Cysteine proteinases"/>
    <property type="match status" value="1"/>
</dbReference>
<name>A0AA86QR57_9EUKA</name>
<keyword evidence="4" id="KW-1185">Reference proteome</keyword>
<evidence type="ECO:0000313" key="2">
    <source>
        <dbReference type="EMBL" id="CAI9959027.1"/>
    </source>
</evidence>
<reference evidence="2" key="1">
    <citation type="submission" date="2023-06" db="EMBL/GenBank/DDBJ databases">
        <authorList>
            <person name="Kurt Z."/>
        </authorList>
    </citation>
    <scope>NUCLEOTIDE SEQUENCE</scope>
</reference>
<sequence length="681" mass="80555">MLRYEINGKQLEIAYNIIKAQLNDLNIFQFDVKCLKPIELRMILVAIAKDNPQQWWKQDTLKFVQLSYKIQVYIEPYQQQLNNIIFNLCQGQKSCIRQYYDILRTILECSRFNSLEQQTENQENIIGCLVEHKTNCSGFAKSFQYLSQKLDLQASIIEGCVPVYTVEMEQDNQTHVWCVIYLFNEYYMIDPTHYAENMSKLEQTYHCDDEYLIHELQQHQQIFMEYQTFCTCYDRHLKLIHPFKVDIQFCVDRISILNNVLTAESQIVEIISLSFKEMLLKQQTLHFICDLFEINNQLIQQYFDTANQSSSLQFTLDNIIIQYTQRELKNTLSNRFVYLTISRKGINQVKQFQKELLRMMKKGKRYLHVYDAMIKNKFTLKYYIENDLNFIDVFTVAAAVKLDNPQLWWLALDVECIENDTIQVTNLWADVFDNQKVINLIAYTNTVLSRSYDSDVQQCFQCLRTVMTGLIIKADAGDSIIDALIHRVCTVFAAQKAFQFLCDQLGISCTLLRGVVQNTMDVYLRPSICTLCYIKLKNTYYYFDIFLQSDNFTPPQQLHIILKQIQRPNIRFHVFLTSLYWNLQVTHFERAFEFNPRFCQNLSQQVSSSVFNYLQQNVQKSPMFLFCEKCDELKCIVFTFTRGVNQIRSGNEIKTFFVEGVQEFEDQKGLFALHFRTNELK</sequence>
<organism evidence="2">
    <name type="scientific">Hexamita inflata</name>
    <dbReference type="NCBI Taxonomy" id="28002"/>
    <lineage>
        <taxon>Eukaryota</taxon>
        <taxon>Metamonada</taxon>
        <taxon>Diplomonadida</taxon>
        <taxon>Hexamitidae</taxon>
        <taxon>Hexamitinae</taxon>
        <taxon>Hexamita</taxon>
    </lineage>
</organism>
<dbReference type="InterPro" id="IPR002931">
    <property type="entry name" value="Transglutaminase-like"/>
</dbReference>
<reference evidence="3 4" key="2">
    <citation type="submission" date="2024-07" db="EMBL/GenBank/DDBJ databases">
        <authorList>
            <person name="Akdeniz Z."/>
        </authorList>
    </citation>
    <scope>NUCLEOTIDE SEQUENCE [LARGE SCALE GENOMIC DNA]</scope>
</reference>
<dbReference type="Proteomes" id="UP001642409">
    <property type="component" value="Unassembled WGS sequence"/>
</dbReference>
<accession>A0AA86QR57</accession>
<dbReference type="Gene3D" id="3.10.620.30">
    <property type="match status" value="1"/>
</dbReference>
<evidence type="ECO:0000313" key="4">
    <source>
        <dbReference type="Proteomes" id="UP001642409"/>
    </source>
</evidence>
<evidence type="ECO:0000313" key="3">
    <source>
        <dbReference type="EMBL" id="CAL6055672.1"/>
    </source>
</evidence>
<dbReference type="InterPro" id="IPR038765">
    <property type="entry name" value="Papain-like_cys_pep_sf"/>
</dbReference>
<dbReference type="AlphaFoldDB" id="A0AA86QR57"/>
<gene>
    <name evidence="3" type="ORF">HINF_LOCUS46655</name>
    <name evidence="2" type="ORF">HINF_LOCUS46672</name>
</gene>
<dbReference type="EMBL" id="CAXDID020000207">
    <property type="protein sequence ID" value="CAL6055672.1"/>
    <property type="molecule type" value="Genomic_DNA"/>
</dbReference>
<protein>
    <submittedName>
        <fullName evidence="2">Transglutaminase-like superfamily protein</fullName>
    </submittedName>
    <submittedName>
        <fullName evidence="3">Transglutaminase-like_superfamily protein</fullName>
    </submittedName>
</protein>